<dbReference type="OrthoDB" id="67027at2759"/>
<dbReference type="Gene3D" id="3.30.160.20">
    <property type="match status" value="1"/>
</dbReference>
<dbReference type="GO" id="GO:0004525">
    <property type="term" value="F:ribonuclease III activity"/>
    <property type="evidence" value="ECO:0007669"/>
    <property type="project" value="InterPro"/>
</dbReference>
<keyword evidence="5" id="KW-0694">RNA-binding</keyword>
<dbReference type="CDD" id="cd00593">
    <property type="entry name" value="RIBOc"/>
    <property type="match status" value="1"/>
</dbReference>
<evidence type="ECO:0000256" key="4">
    <source>
        <dbReference type="ARBA" id="ARBA00022801"/>
    </source>
</evidence>
<dbReference type="Proteomes" id="UP001152795">
    <property type="component" value="Unassembled WGS sequence"/>
</dbReference>
<dbReference type="NCBIfam" id="TIGR02191">
    <property type="entry name" value="RNaseIII"/>
    <property type="match status" value="1"/>
</dbReference>
<dbReference type="PANTHER" id="PTHR11207:SF0">
    <property type="entry name" value="RIBONUCLEASE 3"/>
    <property type="match status" value="1"/>
</dbReference>
<dbReference type="SUPFAM" id="SSF69065">
    <property type="entry name" value="RNase III domain-like"/>
    <property type="match status" value="1"/>
</dbReference>
<dbReference type="SUPFAM" id="SSF54768">
    <property type="entry name" value="dsRNA-binding domain-like"/>
    <property type="match status" value="1"/>
</dbReference>
<dbReference type="Pfam" id="PF00636">
    <property type="entry name" value="Ribonuclease_3"/>
    <property type="match status" value="1"/>
</dbReference>
<evidence type="ECO:0000313" key="7">
    <source>
        <dbReference type="Proteomes" id="UP001152795"/>
    </source>
</evidence>
<dbReference type="InterPro" id="IPR011907">
    <property type="entry name" value="RNase_III"/>
</dbReference>
<dbReference type="HAMAP" id="MF_00104">
    <property type="entry name" value="RNase_III"/>
    <property type="match status" value="1"/>
</dbReference>
<protein>
    <submittedName>
        <fullName evidence="6">Ribonuclease 3-like</fullName>
    </submittedName>
</protein>
<dbReference type="PROSITE" id="PS50137">
    <property type="entry name" value="DS_RBD"/>
    <property type="match status" value="1"/>
</dbReference>
<dbReference type="SMART" id="SM00358">
    <property type="entry name" value="DSRM"/>
    <property type="match status" value="1"/>
</dbReference>
<evidence type="ECO:0000256" key="3">
    <source>
        <dbReference type="ARBA" id="ARBA00022759"/>
    </source>
</evidence>
<evidence type="ECO:0000256" key="2">
    <source>
        <dbReference type="ARBA" id="ARBA00022722"/>
    </source>
</evidence>
<dbReference type="InterPro" id="IPR014720">
    <property type="entry name" value="dsRBD_dom"/>
</dbReference>
<dbReference type="PANTHER" id="PTHR11207">
    <property type="entry name" value="RIBONUCLEASE III"/>
    <property type="match status" value="1"/>
</dbReference>
<keyword evidence="2" id="KW-0540">Nuclease</keyword>
<dbReference type="Pfam" id="PF00035">
    <property type="entry name" value="dsrm"/>
    <property type="match status" value="1"/>
</dbReference>
<comment type="similarity">
    <text evidence="1">Belongs to the ribonuclease III family.</text>
</comment>
<keyword evidence="4" id="KW-0378">Hydrolase</keyword>
<accession>A0A7D9I0U4</accession>
<evidence type="ECO:0000313" key="6">
    <source>
        <dbReference type="EMBL" id="CAB3994546.1"/>
    </source>
</evidence>
<dbReference type="GO" id="GO:0003723">
    <property type="term" value="F:RNA binding"/>
    <property type="evidence" value="ECO:0007669"/>
    <property type="project" value="UniProtKB-UniRule"/>
</dbReference>
<feature type="non-terminal residue" evidence="6">
    <location>
        <position position="1"/>
    </location>
</feature>
<dbReference type="InterPro" id="IPR000999">
    <property type="entry name" value="RNase_III_dom"/>
</dbReference>
<organism evidence="6 7">
    <name type="scientific">Paramuricea clavata</name>
    <name type="common">Red gorgonian</name>
    <name type="synonym">Violescent sea-whip</name>
    <dbReference type="NCBI Taxonomy" id="317549"/>
    <lineage>
        <taxon>Eukaryota</taxon>
        <taxon>Metazoa</taxon>
        <taxon>Cnidaria</taxon>
        <taxon>Anthozoa</taxon>
        <taxon>Octocorallia</taxon>
        <taxon>Malacalcyonacea</taxon>
        <taxon>Plexauridae</taxon>
        <taxon>Paramuricea</taxon>
    </lineage>
</organism>
<dbReference type="GO" id="GO:0006364">
    <property type="term" value="P:rRNA processing"/>
    <property type="evidence" value="ECO:0007669"/>
    <property type="project" value="InterPro"/>
</dbReference>
<dbReference type="GO" id="GO:0070877">
    <property type="term" value="C:microprocessor complex"/>
    <property type="evidence" value="ECO:0007669"/>
    <property type="project" value="TreeGrafter"/>
</dbReference>
<sequence>AIYLDSNVNTVQKVFCKLAFDEIELRKLWCTLPRHPLQEQQPEGDRSFISSSDVLKGLVKLEEAIGVQFKHIRLLARAFTHPQVGYNNLTLGNNQRMELLGDSLVQWVVTDYLYRHFPEHHEGHLTLLRSSLVNRAIQAQIAGEIGLDQHVHFGVGPGVPKLRQKHMSDLFEAFLAALFVDKGIEPVEVFCKVCLFPRLRNVIVNQEWMDAKSQLQSCCLTQSTHSDNVPVYKVLKNIGSPNMKLFTVGVYINSKRLGTGFGDSIREAEMNAAQNALATNYFPEYARQKRVVHKKHKVMK</sequence>
<dbReference type="SMART" id="SM00535">
    <property type="entry name" value="RIBOc"/>
    <property type="match status" value="1"/>
</dbReference>
<dbReference type="InterPro" id="IPR036389">
    <property type="entry name" value="RNase_III_sf"/>
</dbReference>
<dbReference type="AlphaFoldDB" id="A0A7D9I0U4"/>
<dbReference type="PROSITE" id="PS50142">
    <property type="entry name" value="RNASE_3_2"/>
    <property type="match status" value="1"/>
</dbReference>
<dbReference type="EMBL" id="CACRXK020002487">
    <property type="protein sequence ID" value="CAB3994546.1"/>
    <property type="molecule type" value="Genomic_DNA"/>
</dbReference>
<proteinExistence type="inferred from homology"/>
<evidence type="ECO:0000256" key="5">
    <source>
        <dbReference type="ARBA" id="ARBA00022884"/>
    </source>
</evidence>
<keyword evidence="3" id="KW-0255">Endonuclease</keyword>
<dbReference type="GO" id="GO:0035196">
    <property type="term" value="P:miRNA processing"/>
    <property type="evidence" value="ECO:0007669"/>
    <property type="project" value="UniProtKB-ARBA"/>
</dbReference>
<dbReference type="Gene3D" id="1.10.1520.10">
    <property type="entry name" value="Ribonuclease III domain"/>
    <property type="match status" value="1"/>
</dbReference>
<keyword evidence="7" id="KW-1185">Reference proteome</keyword>
<comment type="caution">
    <text evidence="6">The sequence shown here is derived from an EMBL/GenBank/DDBJ whole genome shotgun (WGS) entry which is preliminary data.</text>
</comment>
<reference evidence="6" key="1">
    <citation type="submission" date="2020-04" db="EMBL/GenBank/DDBJ databases">
        <authorList>
            <person name="Alioto T."/>
            <person name="Alioto T."/>
            <person name="Gomez Garrido J."/>
        </authorList>
    </citation>
    <scope>NUCLEOTIDE SEQUENCE</scope>
    <source>
        <strain evidence="6">A484AB</strain>
    </source>
</reference>
<evidence type="ECO:0000256" key="1">
    <source>
        <dbReference type="ARBA" id="ARBA00010183"/>
    </source>
</evidence>
<name>A0A7D9I0U4_PARCT</name>
<gene>
    <name evidence="6" type="ORF">PACLA_8A007872</name>
</gene>